<feature type="disulfide bond" evidence="17">
    <location>
        <begin position="518"/>
        <end position="527"/>
    </location>
</feature>
<evidence type="ECO:0000256" key="13">
    <source>
        <dbReference type="ARBA" id="ARBA00023180"/>
    </source>
</evidence>
<dbReference type="OMA" id="HDEPRPH"/>
<dbReference type="PROSITE" id="PS01186">
    <property type="entry name" value="EGF_2"/>
    <property type="match status" value="1"/>
</dbReference>
<dbReference type="Gene3D" id="3.10.170.20">
    <property type="match status" value="1"/>
</dbReference>
<dbReference type="FunFam" id="2.10.25.10:FF:000045">
    <property type="entry name" value="Slit guidance ligand 2"/>
    <property type="match status" value="1"/>
</dbReference>
<dbReference type="InterPro" id="IPR000152">
    <property type="entry name" value="EGF-type_Asp/Asn_hydroxyl_site"/>
</dbReference>
<feature type="domain" description="EGF-like" evidence="20">
    <location>
        <begin position="739"/>
        <end position="778"/>
    </location>
</feature>
<dbReference type="FunFam" id="3.90.132.10:FF:000001">
    <property type="entry name" value="leishmanolysin-like peptidase isoform X2"/>
    <property type="match status" value="1"/>
</dbReference>
<keyword evidence="19" id="KW-1133">Transmembrane helix</keyword>
<dbReference type="SUPFAM" id="SSF57196">
    <property type="entry name" value="EGF/Laminin"/>
    <property type="match status" value="2"/>
</dbReference>
<dbReference type="InterPro" id="IPR000742">
    <property type="entry name" value="EGF"/>
</dbReference>
<evidence type="ECO:0000256" key="15">
    <source>
        <dbReference type="PIRSR" id="PIRSR601577-1"/>
    </source>
</evidence>
<evidence type="ECO:0000256" key="5">
    <source>
        <dbReference type="ARBA" id="ARBA00022670"/>
    </source>
</evidence>
<feature type="compositionally biased region" description="Basic residues" evidence="18">
    <location>
        <begin position="989"/>
        <end position="999"/>
    </location>
</feature>
<dbReference type="PANTHER" id="PTHR10942">
    <property type="entry name" value="LEISHMANOLYSIN-LIKE PEPTIDASE"/>
    <property type="match status" value="1"/>
</dbReference>
<keyword evidence="7" id="KW-0732">Signal</keyword>
<dbReference type="GO" id="GO:0008233">
    <property type="term" value="F:peptidase activity"/>
    <property type="evidence" value="ECO:0000318"/>
    <property type="project" value="GO_Central"/>
</dbReference>
<keyword evidence="13" id="KW-0325">Glycoprotein</keyword>
<dbReference type="EnsemblMetazoa" id="XM_011683101">
    <property type="protein sequence ID" value="XP_011681403"/>
    <property type="gene ID" value="LOC105446365"/>
</dbReference>
<protein>
    <recommendedName>
        <fullName evidence="14">Leishmanolysin-like peptidase</fullName>
    </recommendedName>
</protein>
<dbReference type="GO" id="GO:0005737">
    <property type="term" value="C:cytoplasm"/>
    <property type="evidence" value="ECO:0000318"/>
    <property type="project" value="GO_Central"/>
</dbReference>
<evidence type="ECO:0000256" key="7">
    <source>
        <dbReference type="ARBA" id="ARBA00022729"/>
    </source>
</evidence>
<feature type="domain" description="EGF-like" evidence="20">
    <location>
        <begin position="492"/>
        <end position="528"/>
    </location>
</feature>
<keyword evidence="6 16" id="KW-0479">Metal-binding</keyword>
<keyword evidence="5" id="KW-0645">Protease</keyword>
<keyword evidence="22" id="KW-1185">Reference proteome</keyword>
<evidence type="ECO:0000313" key="22">
    <source>
        <dbReference type="Proteomes" id="UP000007110"/>
    </source>
</evidence>
<evidence type="ECO:0000256" key="16">
    <source>
        <dbReference type="PIRSR" id="PIRSR601577-2"/>
    </source>
</evidence>
<dbReference type="AlphaFoldDB" id="A0A7M7HPP7"/>
<reference evidence="22" key="1">
    <citation type="submission" date="2015-02" db="EMBL/GenBank/DDBJ databases">
        <title>Genome sequencing for Strongylocentrotus purpuratus.</title>
        <authorList>
            <person name="Murali S."/>
            <person name="Liu Y."/>
            <person name="Vee V."/>
            <person name="English A."/>
            <person name="Wang M."/>
            <person name="Skinner E."/>
            <person name="Han Y."/>
            <person name="Muzny D.M."/>
            <person name="Worley K.C."/>
            <person name="Gibbs R.A."/>
        </authorList>
    </citation>
    <scope>NUCLEOTIDE SEQUENCE</scope>
</reference>
<dbReference type="InterPro" id="IPR049883">
    <property type="entry name" value="NOTCH1_EGF-like"/>
</dbReference>
<dbReference type="InParanoid" id="A0A7M7HPP7"/>
<keyword evidence="10 16" id="KW-0862">Zinc</keyword>
<name>A0A7M7HPP7_STRPU</name>
<feature type="compositionally biased region" description="Basic and acidic residues" evidence="18">
    <location>
        <begin position="891"/>
        <end position="988"/>
    </location>
</feature>
<comment type="similarity">
    <text evidence="2">Belongs to the peptidase M8 family.</text>
</comment>
<dbReference type="Gene3D" id="2.10.25.10">
    <property type="entry name" value="Laminin"/>
    <property type="match status" value="3"/>
</dbReference>
<comment type="cofactor">
    <cofactor evidence="16">
        <name>Zn(2+)</name>
        <dbReference type="ChEBI" id="CHEBI:29105"/>
    </cofactor>
    <text evidence="16">Binds 1 zinc ion per subunit.</text>
</comment>
<dbReference type="OrthoDB" id="527990at2759"/>
<dbReference type="KEGG" id="spu:105446365"/>
<dbReference type="Pfam" id="PF01457">
    <property type="entry name" value="Peptidase_M8"/>
    <property type="match status" value="1"/>
</dbReference>
<dbReference type="InterPro" id="IPR001577">
    <property type="entry name" value="Peptidase_M8"/>
</dbReference>
<evidence type="ECO:0000256" key="8">
    <source>
        <dbReference type="ARBA" id="ARBA00022737"/>
    </source>
</evidence>
<dbReference type="PROSITE" id="PS00022">
    <property type="entry name" value="EGF_1"/>
    <property type="match status" value="1"/>
</dbReference>
<dbReference type="PANTHER" id="PTHR10942:SF0">
    <property type="entry name" value="LEISHMANOLYSIN-LIKE PEPTIDASE"/>
    <property type="match status" value="1"/>
</dbReference>
<evidence type="ECO:0000256" key="18">
    <source>
        <dbReference type="SAM" id="MobiDB-lite"/>
    </source>
</evidence>
<evidence type="ECO:0000256" key="6">
    <source>
        <dbReference type="ARBA" id="ARBA00022723"/>
    </source>
</evidence>
<dbReference type="GO" id="GO:0016020">
    <property type="term" value="C:membrane"/>
    <property type="evidence" value="ECO:0007669"/>
    <property type="project" value="InterPro"/>
</dbReference>
<evidence type="ECO:0000256" key="11">
    <source>
        <dbReference type="ARBA" id="ARBA00023049"/>
    </source>
</evidence>
<dbReference type="SUPFAM" id="SSF55486">
    <property type="entry name" value="Metalloproteases ('zincins'), catalytic domain"/>
    <property type="match status" value="1"/>
</dbReference>
<evidence type="ECO:0000256" key="10">
    <source>
        <dbReference type="ARBA" id="ARBA00022833"/>
    </source>
</evidence>
<keyword evidence="9" id="KW-0378">Hydrolase</keyword>
<keyword evidence="19" id="KW-0472">Membrane</keyword>
<accession>A0A7M7HPP7</accession>
<dbReference type="Pfam" id="PF07645">
    <property type="entry name" value="EGF_CA"/>
    <property type="match status" value="2"/>
</dbReference>
<dbReference type="GO" id="GO:0005509">
    <property type="term" value="F:calcium ion binding"/>
    <property type="evidence" value="ECO:0007669"/>
    <property type="project" value="InterPro"/>
</dbReference>
<dbReference type="Gene3D" id="3.90.132.10">
    <property type="entry name" value="Leishmanolysin , domain 2"/>
    <property type="match status" value="1"/>
</dbReference>
<feature type="binding site" evidence="16">
    <location>
        <position position="231"/>
    </location>
    <ligand>
        <name>Zn(2+)</name>
        <dbReference type="ChEBI" id="CHEBI:29105"/>
        <note>catalytic</note>
    </ligand>
</feature>
<dbReference type="GO" id="GO:0004222">
    <property type="term" value="F:metalloendopeptidase activity"/>
    <property type="evidence" value="ECO:0007669"/>
    <property type="project" value="InterPro"/>
</dbReference>
<dbReference type="FunFam" id="2.10.25.10:FF:000038">
    <property type="entry name" value="Fibrillin 2"/>
    <property type="match status" value="2"/>
</dbReference>
<evidence type="ECO:0000256" key="9">
    <source>
        <dbReference type="ARBA" id="ARBA00022801"/>
    </source>
</evidence>
<feature type="transmembrane region" description="Helical" evidence="19">
    <location>
        <begin position="810"/>
        <end position="832"/>
    </location>
</feature>
<dbReference type="InterPro" id="IPR018097">
    <property type="entry name" value="EGF_Ca-bd_CS"/>
</dbReference>
<evidence type="ECO:0000256" key="12">
    <source>
        <dbReference type="ARBA" id="ARBA00023157"/>
    </source>
</evidence>
<dbReference type="SMART" id="SM00181">
    <property type="entry name" value="EGF"/>
    <property type="match status" value="4"/>
</dbReference>
<proteinExistence type="inferred from homology"/>
<feature type="binding site" evidence="16">
    <location>
        <position position="227"/>
    </location>
    <ligand>
        <name>Zn(2+)</name>
        <dbReference type="ChEBI" id="CHEBI:29105"/>
        <note>catalytic</note>
    </ligand>
</feature>
<keyword evidence="11 16" id="KW-0482">Metalloprotease</keyword>
<dbReference type="PROSITE" id="PS00010">
    <property type="entry name" value="ASX_HYDROXYL"/>
    <property type="match status" value="3"/>
</dbReference>
<dbReference type="PROSITE" id="PS01187">
    <property type="entry name" value="EGF_CA"/>
    <property type="match status" value="1"/>
</dbReference>
<dbReference type="GeneID" id="105446365"/>
<keyword evidence="8" id="KW-0677">Repeat</keyword>
<evidence type="ECO:0000256" key="4">
    <source>
        <dbReference type="ARBA" id="ARBA00022536"/>
    </source>
</evidence>
<keyword evidence="12 17" id="KW-1015">Disulfide bond</keyword>
<dbReference type="SMART" id="SM00179">
    <property type="entry name" value="EGF_CA"/>
    <property type="match status" value="3"/>
</dbReference>
<keyword evidence="4 17" id="KW-0245">EGF-like domain</keyword>
<dbReference type="RefSeq" id="XP_011681403.2">
    <property type="nucleotide sequence ID" value="XM_011683101.2"/>
</dbReference>
<dbReference type="GO" id="GO:0006508">
    <property type="term" value="P:proteolysis"/>
    <property type="evidence" value="ECO:0007669"/>
    <property type="project" value="UniProtKB-KW"/>
</dbReference>
<feature type="binding site" evidence="16">
    <location>
        <position position="332"/>
    </location>
    <ligand>
        <name>Zn(2+)</name>
        <dbReference type="ChEBI" id="CHEBI:29105"/>
        <note>catalytic</note>
    </ligand>
</feature>
<evidence type="ECO:0000313" key="21">
    <source>
        <dbReference type="EnsemblMetazoa" id="XP_011681403"/>
    </source>
</evidence>
<dbReference type="GO" id="GO:0005576">
    <property type="term" value="C:extracellular region"/>
    <property type="evidence" value="ECO:0007669"/>
    <property type="project" value="UniProtKB-SubCell"/>
</dbReference>
<evidence type="ECO:0000256" key="2">
    <source>
        <dbReference type="ARBA" id="ARBA00005860"/>
    </source>
</evidence>
<organism evidence="21 22">
    <name type="scientific">Strongylocentrotus purpuratus</name>
    <name type="common">Purple sea urchin</name>
    <dbReference type="NCBI Taxonomy" id="7668"/>
    <lineage>
        <taxon>Eukaryota</taxon>
        <taxon>Metazoa</taxon>
        <taxon>Echinodermata</taxon>
        <taxon>Eleutherozoa</taxon>
        <taxon>Echinozoa</taxon>
        <taxon>Echinoidea</taxon>
        <taxon>Euechinoidea</taxon>
        <taxon>Echinacea</taxon>
        <taxon>Camarodonta</taxon>
        <taxon>Echinidea</taxon>
        <taxon>Strongylocentrotidae</taxon>
        <taxon>Strongylocentrotus</taxon>
    </lineage>
</organism>
<feature type="domain" description="EGF-like" evidence="20">
    <location>
        <begin position="690"/>
        <end position="729"/>
    </location>
</feature>
<keyword evidence="19" id="KW-0812">Transmembrane</keyword>
<dbReference type="PROSITE" id="PS50026">
    <property type="entry name" value="EGF_3"/>
    <property type="match status" value="3"/>
</dbReference>
<reference evidence="21" key="2">
    <citation type="submission" date="2021-01" db="UniProtKB">
        <authorList>
            <consortium name="EnsemblMetazoa"/>
        </authorList>
    </citation>
    <scope>IDENTIFICATION</scope>
</reference>
<evidence type="ECO:0000256" key="17">
    <source>
        <dbReference type="PROSITE-ProRule" id="PRU00076"/>
    </source>
</evidence>
<dbReference type="CDD" id="cd00054">
    <property type="entry name" value="EGF_CA"/>
    <property type="match status" value="3"/>
</dbReference>
<dbReference type="GO" id="GO:0007399">
    <property type="term" value="P:nervous system development"/>
    <property type="evidence" value="ECO:0007669"/>
    <property type="project" value="UniProtKB-ARBA"/>
</dbReference>
<dbReference type="InterPro" id="IPR001881">
    <property type="entry name" value="EGF-like_Ca-bd_dom"/>
</dbReference>
<comment type="caution">
    <text evidence="17">Lacks conserved residue(s) required for the propagation of feature annotation.</text>
</comment>
<evidence type="ECO:0000259" key="20">
    <source>
        <dbReference type="PROSITE" id="PS50026"/>
    </source>
</evidence>
<feature type="region of interest" description="Disordered" evidence="18">
    <location>
        <begin position="844"/>
        <end position="1028"/>
    </location>
</feature>
<keyword evidence="3" id="KW-0964">Secreted</keyword>
<feature type="transmembrane region" description="Helical" evidence="19">
    <location>
        <begin position="5"/>
        <end position="25"/>
    </location>
</feature>
<evidence type="ECO:0000256" key="3">
    <source>
        <dbReference type="ARBA" id="ARBA00022525"/>
    </source>
</evidence>
<comment type="subcellular location">
    <subcellularLocation>
        <location evidence="1">Secreted</location>
    </subcellularLocation>
</comment>
<feature type="active site" evidence="15">
    <location>
        <position position="228"/>
    </location>
</feature>
<evidence type="ECO:0000256" key="14">
    <source>
        <dbReference type="ARBA" id="ARBA00039717"/>
    </source>
</evidence>
<dbReference type="Proteomes" id="UP000007110">
    <property type="component" value="Unassembled WGS sequence"/>
</dbReference>
<sequence>MSSNFIPGCIFIIYLLIALPCFILTQKCHHKPLQITPNNRIHVDRTKTQSRILSQDKRMKFHIEYHSSVMERPQAREIQSVVAEVVDRVSRTLSVKQEPGNFLFETNCEKPREAVTLNGQEYCTVDACYYSICGEITAPKTLSEPCFDCNNRGENCTKTGGPPTDREPVHYTLFVASLTASCKQNYIAYAYACRIDDTTDRPVAGVINICPIGFELGRERLLDTVQHEIFHALGFSSSMYGLYRDAKGKPLTPREANGLPALNPKTFVFVWSDQVIQNFTLDWENINGTTERSIQAFVTPNVLREARAHFGCPSLMGVELEDGGGYATAMSHFEKRILATESMNGMLTPARVFSRITLALMEDTGWYIPDYEMADIMNWGKDLGCDFVQKSCKNWIDTRINGGLSPAPWCTNDHEAGCHAEGTDVAFCKLSKYDSPVPEIFQVFTAIDGIEPAELSNIGGNLLTDYCPFFEVDRYYWPNQSTTALLCNNTEIIDDCRKSNCTNGGVCRDVINGYYCNCPAGYAGALCDHVNVECTVNSNCQVNEVCTANRCLCGRDRIRNANDECIGVTDVKEYTIRITVTEVNGVPAVYHRSLMRASGDSFRHGIEYEVRQIIRSNPILHDALVNVVTRSISSGNIVVDLALIFQKSSFHNSSTITMASVVAATAMQDNVLRRSGTAYTVMASATVVQDANECEDGAGNDCSPYAQCMNTVGSYECTCQPGTTDTGPTGVLPGRECTDVNECSTTLDTDCSIDADCVNMVGSYTCRCRDGYGDDSLDANRPGRVCSKQALPAIPSLPGPSALPGLQPGVIISLSVGLGVVLLLAVLLYMIIWKTVERRKRSLPYKDPYNSRSPNHLPRHHTHTFVKSVKTVDREVGSNPYPKRDKPRQHRNLDEPRLHRNHDEPRPHRNHDEPRLHRNHDEPRPHRNHDELRPHRNHDEPRLHRNHDGPRQHRNHDEPRLHCNHDEPRPHRNHDELRSHRNHDEPRPHRNHDKPRQHRNHDEPRPHRNHDEPRPNRQHDEPRPLPGALYGDLNSSWYYGENRGHMDSPFMSTGSDIYEAI</sequence>
<evidence type="ECO:0000256" key="19">
    <source>
        <dbReference type="SAM" id="Phobius"/>
    </source>
</evidence>
<dbReference type="GO" id="GO:0007155">
    <property type="term" value="P:cell adhesion"/>
    <property type="evidence" value="ECO:0007669"/>
    <property type="project" value="InterPro"/>
</dbReference>
<feature type="compositionally biased region" description="Basic and acidic residues" evidence="18">
    <location>
        <begin position="1000"/>
        <end position="1023"/>
    </location>
</feature>
<evidence type="ECO:0000256" key="1">
    <source>
        <dbReference type="ARBA" id="ARBA00004613"/>
    </source>
</evidence>